<dbReference type="SUPFAM" id="SSF55874">
    <property type="entry name" value="ATPase domain of HSP90 chaperone/DNA topoisomerase II/histidine kinase"/>
    <property type="match status" value="1"/>
</dbReference>
<protein>
    <recommendedName>
        <fullName evidence="3">histidine kinase</fullName>
        <ecNumber evidence="3">2.7.13.3</ecNumber>
    </recommendedName>
</protein>
<dbReference type="SUPFAM" id="SSF47384">
    <property type="entry name" value="Homodimeric domain of signal transducing histidine kinase"/>
    <property type="match status" value="1"/>
</dbReference>
<accession>A0ABU5C3V3</accession>
<dbReference type="CDD" id="cd00082">
    <property type="entry name" value="HisKA"/>
    <property type="match status" value="1"/>
</dbReference>
<keyword evidence="11" id="KW-0812">Transmembrane</keyword>
<dbReference type="PRINTS" id="PR00344">
    <property type="entry name" value="BCTRLSENSOR"/>
</dbReference>
<evidence type="ECO:0000256" key="10">
    <source>
        <dbReference type="ARBA" id="ARBA00023012"/>
    </source>
</evidence>
<keyword evidence="9" id="KW-0067">ATP-binding</keyword>
<keyword evidence="4" id="KW-1003">Cell membrane</keyword>
<dbReference type="PROSITE" id="PS50109">
    <property type="entry name" value="HIS_KIN"/>
    <property type="match status" value="1"/>
</dbReference>
<feature type="transmembrane region" description="Helical" evidence="11">
    <location>
        <begin position="38"/>
        <end position="58"/>
    </location>
</feature>
<gene>
    <name evidence="13" type="ORF">RWE15_05375</name>
</gene>
<feature type="transmembrane region" description="Helical" evidence="11">
    <location>
        <begin position="88"/>
        <end position="107"/>
    </location>
</feature>
<dbReference type="Pfam" id="PF02518">
    <property type="entry name" value="HATPase_c"/>
    <property type="match status" value="1"/>
</dbReference>
<dbReference type="Gene3D" id="3.30.565.10">
    <property type="entry name" value="Histidine kinase-like ATPase, C-terminal domain"/>
    <property type="match status" value="1"/>
</dbReference>
<evidence type="ECO:0000256" key="7">
    <source>
        <dbReference type="ARBA" id="ARBA00022741"/>
    </source>
</evidence>
<organism evidence="13 14">
    <name type="scientific">Tigheibacillus halophilus</name>
    <dbReference type="NCBI Taxonomy" id="361280"/>
    <lineage>
        <taxon>Bacteria</taxon>
        <taxon>Bacillati</taxon>
        <taxon>Bacillota</taxon>
        <taxon>Bacilli</taxon>
        <taxon>Bacillales</taxon>
        <taxon>Bacillaceae</taxon>
        <taxon>Tigheibacillus</taxon>
    </lineage>
</organism>
<keyword evidence="10" id="KW-0902">Two-component regulatory system</keyword>
<evidence type="ECO:0000313" key="13">
    <source>
        <dbReference type="EMBL" id="MDY0394007.1"/>
    </source>
</evidence>
<evidence type="ECO:0000256" key="9">
    <source>
        <dbReference type="ARBA" id="ARBA00022840"/>
    </source>
</evidence>
<sequence length="414" mass="46827">MLVISFSYIAKYVLIFFLMYGGAYVFVKSICYKLSESVFIFCYMLLTTFGMLAFQELYHENFSFAAHFLIIGLSSFVHIYLPREKNYMAIFTVVLLLLLSAIQWLQLVPLVTPFGFGSDDIAAAIKMADGYFNGYELLNTLATIFFAVFLVLAAIFFVLAMIQDKQMHTRKKFEVQGAALRKTRHALVESKVYEEMANLVHDLKTPLVTVEGLVSLIELQMQAAHDSAAAAYFQRIENSVEKMKDMISEILDEHVKKEIEAAELLHYVTSHLALDDQFVQLHIHIEEPVPMIHINKIRFSRALSNVIENAVHSFAGKQGNIWIRVLTEQEQVIFSVRDDGSGIAEKDLHAIFEEGFSSRESSGLGLAFVRRVVANHGGTVNISSLKGTYTEVRIGLPMKKEPISEVYQHIGSER</sequence>
<keyword evidence="5" id="KW-0597">Phosphoprotein</keyword>
<keyword evidence="8 13" id="KW-0418">Kinase</keyword>
<dbReference type="InterPro" id="IPR005467">
    <property type="entry name" value="His_kinase_dom"/>
</dbReference>
<dbReference type="InterPro" id="IPR036890">
    <property type="entry name" value="HATPase_C_sf"/>
</dbReference>
<dbReference type="InterPro" id="IPR004358">
    <property type="entry name" value="Sig_transdc_His_kin-like_C"/>
</dbReference>
<dbReference type="EC" id="2.7.13.3" evidence="3"/>
<evidence type="ECO:0000313" key="14">
    <source>
        <dbReference type="Proteomes" id="UP001281447"/>
    </source>
</evidence>
<dbReference type="InterPro" id="IPR003661">
    <property type="entry name" value="HisK_dim/P_dom"/>
</dbReference>
<dbReference type="EMBL" id="JAWDIP010000003">
    <property type="protein sequence ID" value="MDY0394007.1"/>
    <property type="molecule type" value="Genomic_DNA"/>
</dbReference>
<comment type="caution">
    <text evidence="13">The sequence shown here is derived from an EMBL/GenBank/DDBJ whole genome shotgun (WGS) entry which is preliminary data.</text>
</comment>
<evidence type="ECO:0000256" key="8">
    <source>
        <dbReference type="ARBA" id="ARBA00022777"/>
    </source>
</evidence>
<dbReference type="SMART" id="SM00387">
    <property type="entry name" value="HATPase_c"/>
    <property type="match status" value="1"/>
</dbReference>
<evidence type="ECO:0000256" key="1">
    <source>
        <dbReference type="ARBA" id="ARBA00000085"/>
    </source>
</evidence>
<dbReference type="PANTHER" id="PTHR44936:SF10">
    <property type="entry name" value="SENSOR PROTEIN RSTB"/>
    <property type="match status" value="1"/>
</dbReference>
<proteinExistence type="predicted"/>
<keyword evidence="11" id="KW-0472">Membrane</keyword>
<keyword evidence="11" id="KW-1133">Transmembrane helix</keyword>
<feature type="transmembrane region" description="Helical" evidence="11">
    <location>
        <begin position="6"/>
        <end position="26"/>
    </location>
</feature>
<dbReference type="Gene3D" id="1.10.287.130">
    <property type="match status" value="1"/>
</dbReference>
<comment type="catalytic activity">
    <reaction evidence="1">
        <text>ATP + protein L-histidine = ADP + protein N-phospho-L-histidine.</text>
        <dbReference type="EC" id="2.7.13.3"/>
    </reaction>
</comment>
<evidence type="ECO:0000256" key="2">
    <source>
        <dbReference type="ARBA" id="ARBA00004651"/>
    </source>
</evidence>
<keyword evidence="7" id="KW-0547">Nucleotide-binding</keyword>
<dbReference type="CDD" id="cd00075">
    <property type="entry name" value="HATPase"/>
    <property type="match status" value="1"/>
</dbReference>
<keyword evidence="14" id="KW-1185">Reference proteome</keyword>
<evidence type="ECO:0000256" key="11">
    <source>
        <dbReference type="SAM" id="Phobius"/>
    </source>
</evidence>
<dbReference type="InterPro" id="IPR036097">
    <property type="entry name" value="HisK_dim/P_sf"/>
</dbReference>
<name>A0ABU5C3V3_9BACI</name>
<evidence type="ECO:0000256" key="6">
    <source>
        <dbReference type="ARBA" id="ARBA00022679"/>
    </source>
</evidence>
<evidence type="ECO:0000256" key="3">
    <source>
        <dbReference type="ARBA" id="ARBA00012438"/>
    </source>
</evidence>
<reference evidence="13 14" key="1">
    <citation type="submission" date="2023-10" db="EMBL/GenBank/DDBJ databases">
        <title>Virgibacillus halophilus 5B73C genome.</title>
        <authorList>
            <person name="Miliotis G."/>
            <person name="Sengupta P."/>
            <person name="Hameed A."/>
            <person name="Chuvochina M."/>
            <person name="Mcdonagh F."/>
            <person name="Simpson A.C."/>
            <person name="Singh N.K."/>
            <person name="Rekha P.D."/>
            <person name="Raman K."/>
            <person name="Hugenholtz P."/>
            <person name="Venkateswaran K."/>
        </authorList>
    </citation>
    <scope>NUCLEOTIDE SEQUENCE [LARGE SCALE GENOMIC DNA]</scope>
    <source>
        <strain evidence="13 14">5B73C</strain>
    </source>
</reference>
<dbReference type="SMART" id="SM00388">
    <property type="entry name" value="HisKA"/>
    <property type="match status" value="1"/>
</dbReference>
<dbReference type="PANTHER" id="PTHR44936">
    <property type="entry name" value="SENSOR PROTEIN CREC"/>
    <property type="match status" value="1"/>
</dbReference>
<dbReference type="GO" id="GO:0016301">
    <property type="term" value="F:kinase activity"/>
    <property type="evidence" value="ECO:0007669"/>
    <property type="project" value="UniProtKB-KW"/>
</dbReference>
<feature type="transmembrane region" description="Helical" evidence="11">
    <location>
        <begin position="64"/>
        <end position="81"/>
    </location>
</feature>
<dbReference type="InterPro" id="IPR050980">
    <property type="entry name" value="2C_sensor_his_kinase"/>
</dbReference>
<evidence type="ECO:0000256" key="4">
    <source>
        <dbReference type="ARBA" id="ARBA00022475"/>
    </source>
</evidence>
<feature type="transmembrane region" description="Helical" evidence="11">
    <location>
        <begin position="141"/>
        <end position="162"/>
    </location>
</feature>
<comment type="subcellular location">
    <subcellularLocation>
        <location evidence="2">Cell membrane</location>
        <topology evidence="2">Multi-pass membrane protein</topology>
    </subcellularLocation>
</comment>
<feature type="domain" description="Histidine kinase" evidence="12">
    <location>
        <begin position="198"/>
        <end position="400"/>
    </location>
</feature>
<keyword evidence="6" id="KW-0808">Transferase</keyword>
<dbReference type="InterPro" id="IPR003594">
    <property type="entry name" value="HATPase_dom"/>
</dbReference>
<evidence type="ECO:0000256" key="5">
    <source>
        <dbReference type="ARBA" id="ARBA00022553"/>
    </source>
</evidence>
<dbReference type="Proteomes" id="UP001281447">
    <property type="component" value="Unassembled WGS sequence"/>
</dbReference>
<evidence type="ECO:0000259" key="12">
    <source>
        <dbReference type="PROSITE" id="PS50109"/>
    </source>
</evidence>
<dbReference type="Pfam" id="PF00512">
    <property type="entry name" value="HisKA"/>
    <property type="match status" value="1"/>
</dbReference>